<organism evidence="1">
    <name type="scientific">Chromera velia CCMP2878</name>
    <dbReference type="NCBI Taxonomy" id="1169474"/>
    <lineage>
        <taxon>Eukaryota</taxon>
        <taxon>Sar</taxon>
        <taxon>Alveolata</taxon>
        <taxon>Colpodellida</taxon>
        <taxon>Chromeraceae</taxon>
        <taxon>Chromera</taxon>
    </lineage>
</organism>
<gene>
    <name evidence="1" type="ORF">Cvel_17369</name>
</gene>
<sequence>MTEEFDSHFSDPAFLQTFFGSAFLGFRSFWKFSSVSKSFLSFRADTTASGFGGVTAGFAAVSEREEVWNLIDDCFARDDVRGLKQVLALSGVGGRYPLLLKRFLELRSSNSAIPPPCSHKPNKQECMQFLMQDRTTHSCSAELSVEAFENLSKERLEALIASRVLHPDSWLTAGLASATAHGQFDPSLPPKLQPLLIALIDARKFDCVEVLLDAGERVDVNEWIAETETVGQG</sequence>
<dbReference type="VEuPathDB" id="CryptoDB:Cvel_17369"/>
<accession>A0A0G4FKQ7</accession>
<evidence type="ECO:0000313" key="1">
    <source>
        <dbReference type="EMBL" id="CEM13921.1"/>
    </source>
</evidence>
<reference evidence="1" key="1">
    <citation type="submission" date="2014-11" db="EMBL/GenBank/DDBJ databases">
        <authorList>
            <person name="Otto D Thomas"/>
            <person name="Naeem Raeece"/>
        </authorList>
    </citation>
    <scope>NUCLEOTIDE SEQUENCE</scope>
</reference>
<dbReference type="PhylomeDB" id="A0A0G4FKQ7"/>
<name>A0A0G4FKQ7_9ALVE</name>
<protein>
    <submittedName>
        <fullName evidence="1">Uncharacterized protein</fullName>
    </submittedName>
</protein>
<proteinExistence type="predicted"/>
<dbReference type="EMBL" id="CDMZ01000419">
    <property type="protein sequence ID" value="CEM13921.1"/>
    <property type="molecule type" value="Genomic_DNA"/>
</dbReference>
<dbReference type="AlphaFoldDB" id="A0A0G4FKQ7"/>